<dbReference type="GO" id="GO:0005524">
    <property type="term" value="F:ATP binding"/>
    <property type="evidence" value="ECO:0007669"/>
    <property type="project" value="UniProtKB-UniRule"/>
</dbReference>
<dbReference type="PROSITE" id="PS51163">
    <property type="entry name" value="YRDC"/>
    <property type="match status" value="1"/>
</dbReference>
<dbReference type="HOGENOM" id="CLU_031397_0_0_1"/>
<keyword evidence="7 14" id="KW-0819">tRNA processing</keyword>
<evidence type="ECO:0000313" key="18">
    <source>
        <dbReference type="EMBL" id="EMC95738.1"/>
    </source>
</evidence>
<comment type="subcellular location">
    <subcellularLocation>
        <location evidence="1 14">Cytoplasm</location>
    </subcellularLocation>
</comment>
<name>M2MW04_BAUPA</name>
<dbReference type="Pfam" id="PF01300">
    <property type="entry name" value="Sua5_yciO_yrdC"/>
    <property type="match status" value="1"/>
</dbReference>
<feature type="binding site" evidence="15">
    <location>
        <position position="193"/>
    </location>
    <ligand>
        <name>L-threonine</name>
        <dbReference type="ChEBI" id="CHEBI:57926"/>
    </ligand>
</feature>
<keyword evidence="19" id="KW-1185">Reference proteome</keyword>
<feature type="domain" description="YrdC-like" evidence="17">
    <location>
        <begin position="40"/>
        <end position="251"/>
    </location>
</feature>
<evidence type="ECO:0000259" key="17">
    <source>
        <dbReference type="PROSITE" id="PS51163"/>
    </source>
</evidence>
<keyword evidence="8 14" id="KW-0548">Nucleotidyltransferase</keyword>
<dbReference type="FunFam" id="3.90.870.10:FF:000008">
    <property type="entry name" value="Threonylcarbamoyl-AMP synthase"/>
    <property type="match status" value="1"/>
</dbReference>
<feature type="binding site" evidence="15">
    <location>
        <position position="203"/>
    </location>
    <ligand>
        <name>ATP</name>
        <dbReference type="ChEBI" id="CHEBI:30616"/>
    </ligand>
</feature>
<dbReference type="GO" id="GO:0043047">
    <property type="term" value="F:single-stranded telomeric DNA binding"/>
    <property type="evidence" value="ECO:0007669"/>
    <property type="project" value="EnsemblFungi"/>
</dbReference>
<evidence type="ECO:0000256" key="3">
    <source>
        <dbReference type="ARBA" id="ARBA00012584"/>
    </source>
</evidence>
<evidence type="ECO:0000256" key="2">
    <source>
        <dbReference type="ARBA" id="ARBA00007663"/>
    </source>
</evidence>
<dbReference type="EC" id="2.7.7.87" evidence="3 14"/>
<organism evidence="18 19">
    <name type="scientific">Baudoinia panamericana (strain UAMH 10762)</name>
    <name type="common">Angels' share fungus</name>
    <name type="synonym">Baudoinia compniacensis (strain UAMH 10762)</name>
    <dbReference type="NCBI Taxonomy" id="717646"/>
    <lineage>
        <taxon>Eukaryota</taxon>
        <taxon>Fungi</taxon>
        <taxon>Dikarya</taxon>
        <taxon>Ascomycota</taxon>
        <taxon>Pezizomycotina</taxon>
        <taxon>Dothideomycetes</taxon>
        <taxon>Dothideomycetidae</taxon>
        <taxon>Mycosphaerellales</taxon>
        <taxon>Teratosphaeriaceae</taxon>
        <taxon>Baudoinia</taxon>
    </lineage>
</organism>
<protein>
    <recommendedName>
        <fullName evidence="4 14">Threonylcarbamoyl-AMP synthase</fullName>
        <shortName evidence="14">TC-AMP synthase</shortName>
        <ecNumber evidence="3 14">2.7.7.87</ecNumber>
    </recommendedName>
    <alternativeName>
        <fullName evidence="11 14">L-threonylcarbamoyladenylate synthase</fullName>
    </alternativeName>
</protein>
<evidence type="ECO:0000256" key="15">
    <source>
        <dbReference type="PIRSR" id="PIRSR004930-1"/>
    </source>
</evidence>
<feature type="binding site" evidence="15">
    <location>
        <position position="195"/>
    </location>
    <ligand>
        <name>ATP</name>
        <dbReference type="ChEBI" id="CHEBI:30616"/>
    </ligand>
</feature>
<dbReference type="InterPro" id="IPR038385">
    <property type="entry name" value="Sua5/YwlC_C"/>
</dbReference>
<comment type="similarity">
    <text evidence="2 14">Belongs to the SUA5 family.</text>
</comment>
<keyword evidence="5 14" id="KW-0963">Cytoplasm</keyword>
<dbReference type="OrthoDB" id="412787at2759"/>
<feature type="binding site" evidence="15">
    <location>
        <position position="95"/>
    </location>
    <ligand>
        <name>L-threonine</name>
        <dbReference type="ChEBI" id="CHEBI:57926"/>
    </ligand>
</feature>
<dbReference type="InterPro" id="IPR006070">
    <property type="entry name" value="Sua5-like_dom"/>
</dbReference>
<dbReference type="InterPro" id="IPR010923">
    <property type="entry name" value="T(6)A37_SUA5"/>
</dbReference>
<dbReference type="GO" id="GO:0000049">
    <property type="term" value="F:tRNA binding"/>
    <property type="evidence" value="ECO:0007669"/>
    <property type="project" value="TreeGrafter"/>
</dbReference>
<dbReference type="InterPro" id="IPR017945">
    <property type="entry name" value="DHBP_synth_RibB-like_a/b_dom"/>
</dbReference>
<feature type="binding site" evidence="15">
    <location>
        <position position="86"/>
    </location>
    <ligand>
        <name>ATP</name>
        <dbReference type="ChEBI" id="CHEBI:30616"/>
    </ligand>
</feature>
<feature type="binding site" evidence="15">
    <location>
        <position position="247"/>
    </location>
    <ligand>
        <name>ATP</name>
        <dbReference type="ChEBI" id="CHEBI:30616"/>
    </ligand>
</feature>
<evidence type="ECO:0000256" key="16">
    <source>
        <dbReference type="SAM" id="MobiDB-lite"/>
    </source>
</evidence>
<evidence type="ECO:0000256" key="11">
    <source>
        <dbReference type="ARBA" id="ARBA00029774"/>
    </source>
</evidence>
<evidence type="ECO:0000256" key="13">
    <source>
        <dbReference type="ARBA" id="ARBA00056339"/>
    </source>
</evidence>
<keyword evidence="6 14" id="KW-0808">Transferase</keyword>
<dbReference type="GeneID" id="19116662"/>
<dbReference type="PIRSF" id="PIRSF004930">
    <property type="entry name" value="Tln_factor_SUA5"/>
    <property type="match status" value="1"/>
</dbReference>
<dbReference type="RefSeq" id="XP_007676971.1">
    <property type="nucleotide sequence ID" value="XM_007678781.1"/>
</dbReference>
<feature type="region of interest" description="Disordered" evidence="16">
    <location>
        <begin position="107"/>
        <end position="129"/>
    </location>
</feature>
<dbReference type="Gene3D" id="3.90.870.10">
    <property type="entry name" value="DHBP synthase"/>
    <property type="match status" value="1"/>
</dbReference>
<keyword evidence="9 14" id="KW-0547">Nucleotide-binding</keyword>
<keyword evidence="10 14" id="KW-0067">ATP-binding</keyword>
<evidence type="ECO:0000256" key="4">
    <source>
        <dbReference type="ARBA" id="ARBA00015492"/>
    </source>
</evidence>
<feature type="binding site" evidence="15">
    <location>
        <position position="173"/>
    </location>
    <ligand>
        <name>L-threonine</name>
        <dbReference type="ChEBI" id="CHEBI:57926"/>
    </ligand>
</feature>
<evidence type="ECO:0000256" key="1">
    <source>
        <dbReference type="ARBA" id="ARBA00004496"/>
    </source>
</evidence>
<evidence type="ECO:0000256" key="8">
    <source>
        <dbReference type="ARBA" id="ARBA00022695"/>
    </source>
</evidence>
<dbReference type="InterPro" id="IPR050156">
    <property type="entry name" value="TC-AMP_synthase_SUA5"/>
</dbReference>
<dbReference type="GO" id="GO:0000723">
    <property type="term" value="P:telomere maintenance"/>
    <property type="evidence" value="ECO:0007669"/>
    <property type="project" value="EnsemblFungi"/>
</dbReference>
<dbReference type="Pfam" id="PF03481">
    <property type="entry name" value="Sua5_C"/>
    <property type="match status" value="1"/>
</dbReference>
<evidence type="ECO:0000256" key="7">
    <source>
        <dbReference type="ARBA" id="ARBA00022694"/>
    </source>
</evidence>
<dbReference type="KEGG" id="bcom:BAUCODRAFT_71356"/>
<evidence type="ECO:0000256" key="5">
    <source>
        <dbReference type="ARBA" id="ARBA00022490"/>
    </source>
</evidence>
<dbReference type="OMA" id="RTQRWKS"/>
<proteinExistence type="inferred from homology"/>
<dbReference type="InterPro" id="IPR005145">
    <property type="entry name" value="Sua5_C"/>
</dbReference>
<sequence>MQTTILPVDPRKIGHLKIEPRPHDILDDFTLQLDGNSQDASNLLLAGERLRLSDVPVAFPTETVYGLGADATRSNAVLGIYKAKQRPADNPLIVHFASLQQLRDTLRPSTAAQNAHHSDGGSVHTDDSDPIPEIYKPLIHRFWPGPLTIILPNPAHSPFAPEVTAGLSTFGARIPGNVLALALIKLAGVPVAAPSANASTKPSPTAAEHVAFDLSGRIESIIDGGPCSVGVESTVVDGLSNPPLVLRPGGVSIDELRSCPGWEEVEIGYKNAAESGTQPKAPGMKYRHYSPKAPVVLFEAGSEPTYAKTLQQYIGPNGKLGIICTRRWNIESDTISTVSLTLDGSLVQLFVITLGPDMGNIARGVFAALRELDRNDVDAILVEGVDDGEELTAAAVMNRLRKAAEVNAG</sequence>
<dbReference type="eggNOG" id="KOG3051">
    <property type="taxonomic scope" value="Eukaryota"/>
</dbReference>
<feature type="compositionally biased region" description="Basic and acidic residues" evidence="16">
    <location>
        <begin position="116"/>
        <end position="127"/>
    </location>
</feature>
<dbReference type="AlphaFoldDB" id="M2MW04"/>
<gene>
    <name evidence="18" type="ORF">BAUCODRAFT_71356</name>
</gene>
<dbReference type="GO" id="GO:0002949">
    <property type="term" value="P:tRNA threonylcarbamoyladenosine modification"/>
    <property type="evidence" value="ECO:0007669"/>
    <property type="project" value="EnsemblFungi"/>
</dbReference>
<evidence type="ECO:0000256" key="9">
    <source>
        <dbReference type="ARBA" id="ARBA00022741"/>
    </source>
</evidence>
<dbReference type="GO" id="GO:0006450">
    <property type="term" value="P:regulation of translational fidelity"/>
    <property type="evidence" value="ECO:0007669"/>
    <property type="project" value="EnsemblFungi"/>
</dbReference>
<dbReference type="PANTHER" id="PTHR17490">
    <property type="entry name" value="SUA5"/>
    <property type="match status" value="1"/>
</dbReference>
<dbReference type="GO" id="GO:0003725">
    <property type="term" value="F:double-stranded RNA binding"/>
    <property type="evidence" value="ECO:0007669"/>
    <property type="project" value="UniProtKB-UniRule"/>
</dbReference>
<evidence type="ECO:0000256" key="10">
    <source>
        <dbReference type="ARBA" id="ARBA00022840"/>
    </source>
</evidence>
<dbReference type="GO" id="GO:0005739">
    <property type="term" value="C:mitochondrion"/>
    <property type="evidence" value="ECO:0007669"/>
    <property type="project" value="EnsemblFungi"/>
</dbReference>
<evidence type="ECO:0000256" key="6">
    <source>
        <dbReference type="ARBA" id="ARBA00022679"/>
    </source>
</evidence>
<comment type="function">
    <text evidence="13">Required for the formation of a threonylcarbamoyl group on adenosine at position 37 (t(6)A37) in tRNAs that read codons beginning with adenine. Likely catalyzes the conversion of L-threonine, HCO(3)(-)/CO(2) and ATP to give threonylcarbamoyl-AMP (TC-AMP) as the acyladenylate intermediate, with the release of diphosphate. Required for normal translation, by ensuring translation fidelity at the level of codon recognition, appropriate translation initiation selection and maintenance of reading frame. Also involved in telomere replication. Binds to single-stranded telomeric (ssTG) DNA and positively regulates telomere length.</text>
</comment>
<dbReference type="Proteomes" id="UP000011761">
    <property type="component" value="Unassembled WGS sequence"/>
</dbReference>
<evidence type="ECO:0000256" key="14">
    <source>
        <dbReference type="PIRNR" id="PIRNR004930"/>
    </source>
</evidence>
<dbReference type="GO" id="GO:0061710">
    <property type="term" value="F:L-threonylcarbamoyladenylate synthase"/>
    <property type="evidence" value="ECO:0007669"/>
    <property type="project" value="UniProtKB-EC"/>
</dbReference>
<evidence type="ECO:0000313" key="19">
    <source>
        <dbReference type="Proteomes" id="UP000011761"/>
    </source>
</evidence>
<feature type="binding site" evidence="15">
    <location>
        <position position="90"/>
    </location>
    <ligand>
        <name>ATP</name>
        <dbReference type="ChEBI" id="CHEBI:30616"/>
    </ligand>
</feature>
<dbReference type="SUPFAM" id="SSF55821">
    <property type="entry name" value="YrdC/RibB"/>
    <property type="match status" value="1"/>
</dbReference>
<dbReference type="Gene3D" id="3.40.50.11030">
    <property type="entry name" value="Threonylcarbamoyl-AMP synthase, C-terminal domain"/>
    <property type="match status" value="1"/>
</dbReference>
<reference evidence="18 19" key="1">
    <citation type="journal article" date="2012" name="PLoS Pathog.">
        <title>Diverse lifestyles and strategies of plant pathogenesis encoded in the genomes of eighteen Dothideomycetes fungi.</title>
        <authorList>
            <person name="Ohm R.A."/>
            <person name="Feau N."/>
            <person name="Henrissat B."/>
            <person name="Schoch C.L."/>
            <person name="Horwitz B.A."/>
            <person name="Barry K.W."/>
            <person name="Condon B.J."/>
            <person name="Copeland A.C."/>
            <person name="Dhillon B."/>
            <person name="Glaser F."/>
            <person name="Hesse C.N."/>
            <person name="Kosti I."/>
            <person name="LaButti K."/>
            <person name="Lindquist E.A."/>
            <person name="Lucas S."/>
            <person name="Salamov A.A."/>
            <person name="Bradshaw R.E."/>
            <person name="Ciuffetti L."/>
            <person name="Hamelin R.C."/>
            <person name="Kema G.H.J."/>
            <person name="Lawrence C."/>
            <person name="Scott J.A."/>
            <person name="Spatafora J.W."/>
            <person name="Turgeon B.G."/>
            <person name="de Wit P.J.G.M."/>
            <person name="Zhong S."/>
            <person name="Goodwin S.B."/>
            <person name="Grigoriev I.V."/>
        </authorList>
    </citation>
    <scope>NUCLEOTIDE SEQUENCE [LARGE SCALE GENOMIC DNA]</scope>
    <source>
        <strain evidence="18 19">UAMH 10762</strain>
    </source>
</reference>
<dbReference type="PANTHER" id="PTHR17490:SF16">
    <property type="entry name" value="THREONYLCARBAMOYL-AMP SYNTHASE"/>
    <property type="match status" value="1"/>
</dbReference>
<accession>M2MW04</accession>
<feature type="binding site" evidence="15">
    <location>
        <position position="63"/>
    </location>
    <ligand>
        <name>ATP</name>
        <dbReference type="ChEBI" id="CHEBI:30616"/>
    </ligand>
</feature>
<feature type="binding site" evidence="15">
    <location>
        <position position="233"/>
    </location>
    <ligand>
        <name>L-threonine</name>
        <dbReference type="ChEBI" id="CHEBI:57926"/>
    </ligand>
</feature>
<feature type="binding site" evidence="15">
    <location>
        <position position="289"/>
    </location>
    <ligand>
        <name>ATP</name>
        <dbReference type="ChEBI" id="CHEBI:30616"/>
    </ligand>
</feature>
<evidence type="ECO:0000256" key="12">
    <source>
        <dbReference type="ARBA" id="ARBA00048366"/>
    </source>
</evidence>
<dbReference type="EMBL" id="KB445556">
    <property type="protein sequence ID" value="EMC95738.1"/>
    <property type="molecule type" value="Genomic_DNA"/>
</dbReference>
<feature type="binding site" evidence="15">
    <location>
        <position position="169"/>
    </location>
    <ligand>
        <name>ATP</name>
        <dbReference type="ChEBI" id="CHEBI:30616"/>
    </ligand>
</feature>
<comment type="catalytic activity">
    <reaction evidence="12 14">
        <text>L-threonine + hydrogencarbonate + ATP = L-threonylcarbamoyladenylate + diphosphate + H2O</text>
        <dbReference type="Rhea" id="RHEA:36407"/>
        <dbReference type="ChEBI" id="CHEBI:15377"/>
        <dbReference type="ChEBI" id="CHEBI:17544"/>
        <dbReference type="ChEBI" id="CHEBI:30616"/>
        <dbReference type="ChEBI" id="CHEBI:33019"/>
        <dbReference type="ChEBI" id="CHEBI:57926"/>
        <dbReference type="ChEBI" id="CHEBI:73682"/>
        <dbReference type="EC" id="2.7.7.87"/>
    </reaction>
</comment>
<dbReference type="STRING" id="717646.M2MW04"/>